<dbReference type="PANTHER" id="PTHR37984:SF5">
    <property type="entry name" value="PROTEIN NYNRIN-LIKE"/>
    <property type="match status" value="1"/>
</dbReference>
<comment type="caution">
    <text evidence="1">The sequence shown here is derived from an EMBL/GenBank/DDBJ whole genome shotgun (WGS) entry which is preliminary data.</text>
</comment>
<protein>
    <submittedName>
        <fullName evidence="1">Uncharacterized protein</fullName>
    </submittedName>
</protein>
<sequence length="290" mass="32898">MRPVILGADFMSERKAVVDFKEDKVTFEMPMGRTSVSFGENSASCGRELLSVFGEDEQESGGTVGIGVCKNLSEIEREKLFSLLSEFESVFSERASCVRKYVFRIRLTDYRPFFCKSYPIPKAYEAEVDKQIGDMLEEGIIEKTVSSYLNPLLVVKKPGGGVRLCLDARRLNEVTFPERDGPPRLFDILQKFDGTRYFMIGGKTSVPKNKKSRKRLLHSLTILEILQFTRRRGKFAVPREITQTVWAFPQIPFIGTPREGFWALRKFHPPPNHTEVVGASASPSDVFCSF</sequence>
<name>A0A8K0P2W5_LADFU</name>
<proteinExistence type="predicted"/>
<evidence type="ECO:0000313" key="2">
    <source>
        <dbReference type="Proteomes" id="UP000792457"/>
    </source>
</evidence>
<dbReference type="OrthoDB" id="7698341at2759"/>
<dbReference type="EMBL" id="KZ308747">
    <property type="protein sequence ID" value="KAG8233825.1"/>
    <property type="molecule type" value="Genomic_DNA"/>
</dbReference>
<evidence type="ECO:0000313" key="1">
    <source>
        <dbReference type="EMBL" id="KAG8233825.1"/>
    </source>
</evidence>
<dbReference type="Gene3D" id="3.10.10.10">
    <property type="entry name" value="HIV Type 1 Reverse Transcriptase, subunit A, domain 1"/>
    <property type="match status" value="1"/>
</dbReference>
<reference evidence="1" key="1">
    <citation type="submission" date="2013-04" db="EMBL/GenBank/DDBJ databases">
        <authorList>
            <person name="Qu J."/>
            <person name="Murali S.C."/>
            <person name="Bandaranaike D."/>
            <person name="Bellair M."/>
            <person name="Blankenburg K."/>
            <person name="Chao H."/>
            <person name="Dinh H."/>
            <person name="Doddapaneni H."/>
            <person name="Downs B."/>
            <person name="Dugan-Rocha S."/>
            <person name="Elkadiri S."/>
            <person name="Gnanaolivu R.D."/>
            <person name="Hernandez B."/>
            <person name="Javaid M."/>
            <person name="Jayaseelan J.C."/>
            <person name="Lee S."/>
            <person name="Li M."/>
            <person name="Ming W."/>
            <person name="Munidasa M."/>
            <person name="Muniz J."/>
            <person name="Nguyen L."/>
            <person name="Ongeri F."/>
            <person name="Osuji N."/>
            <person name="Pu L.-L."/>
            <person name="Puazo M."/>
            <person name="Qu C."/>
            <person name="Quiroz J."/>
            <person name="Raj R."/>
            <person name="Weissenberger G."/>
            <person name="Xin Y."/>
            <person name="Zou X."/>
            <person name="Han Y."/>
            <person name="Richards S."/>
            <person name="Worley K."/>
            <person name="Muzny D."/>
            <person name="Gibbs R."/>
        </authorList>
    </citation>
    <scope>NUCLEOTIDE SEQUENCE</scope>
    <source>
        <strain evidence="1">Sampled in the wild</strain>
    </source>
</reference>
<dbReference type="AlphaFoldDB" id="A0A8K0P2W5"/>
<dbReference type="Proteomes" id="UP000792457">
    <property type="component" value="Unassembled WGS sequence"/>
</dbReference>
<gene>
    <name evidence="1" type="ORF">J437_LFUL008047</name>
</gene>
<dbReference type="InterPro" id="IPR043502">
    <property type="entry name" value="DNA/RNA_pol_sf"/>
</dbReference>
<reference evidence="1" key="2">
    <citation type="submission" date="2017-10" db="EMBL/GenBank/DDBJ databases">
        <title>Ladona fulva Genome sequencing and assembly.</title>
        <authorList>
            <person name="Murali S."/>
            <person name="Richards S."/>
            <person name="Bandaranaike D."/>
            <person name="Bellair M."/>
            <person name="Blankenburg K."/>
            <person name="Chao H."/>
            <person name="Dinh H."/>
            <person name="Doddapaneni H."/>
            <person name="Dugan-Rocha S."/>
            <person name="Elkadiri S."/>
            <person name="Gnanaolivu R."/>
            <person name="Hernandez B."/>
            <person name="Skinner E."/>
            <person name="Javaid M."/>
            <person name="Lee S."/>
            <person name="Li M."/>
            <person name="Ming W."/>
            <person name="Munidasa M."/>
            <person name="Muniz J."/>
            <person name="Nguyen L."/>
            <person name="Hughes D."/>
            <person name="Osuji N."/>
            <person name="Pu L.-L."/>
            <person name="Puazo M."/>
            <person name="Qu C."/>
            <person name="Quiroz J."/>
            <person name="Raj R."/>
            <person name="Weissenberger G."/>
            <person name="Xin Y."/>
            <person name="Zou X."/>
            <person name="Han Y."/>
            <person name="Worley K."/>
            <person name="Muzny D."/>
            <person name="Gibbs R."/>
        </authorList>
    </citation>
    <scope>NUCLEOTIDE SEQUENCE</scope>
    <source>
        <strain evidence="1">Sampled in the wild</strain>
    </source>
</reference>
<organism evidence="1 2">
    <name type="scientific">Ladona fulva</name>
    <name type="common">Scarce chaser dragonfly</name>
    <name type="synonym">Libellula fulva</name>
    <dbReference type="NCBI Taxonomy" id="123851"/>
    <lineage>
        <taxon>Eukaryota</taxon>
        <taxon>Metazoa</taxon>
        <taxon>Ecdysozoa</taxon>
        <taxon>Arthropoda</taxon>
        <taxon>Hexapoda</taxon>
        <taxon>Insecta</taxon>
        <taxon>Pterygota</taxon>
        <taxon>Palaeoptera</taxon>
        <taxon>Odonata</taxon>
        <taxon>Epiprocta</taxon>
        <taxon>Anisoptera</taxon>
        <taxon>Libelluloidea</taxon>
        <taxon>Libellulidae</taxon>
        <taxon>Ladona</taxon>
    </lineage>
</organism>
<dbReference type="SUPFAM" id="SSF56672">
    <property type="entry name" value="DNA/RNA polymerases"/>
    <property type="match status" value="1"/>
</dbReference>
<dbReference type="PANTHER" id="PTHR37984">
    <property type="entry name" value="PROTEIN CBG26694"/>
    <property type="match status" value="1"/>
</dbReference>
<keyword evidence="2" id="KW-1185">Reference proteome</keyword>
<accession>A0A8K0P2W5</accession>
<dbReference type="GO" id="GO:0071897">
    <property type="term" value="P:DNA biosynthetic process"/>
    <property type="evidence" value="ECO:0007669"/>
    <property type="project" value="UniProtKB-ARBA"/>
</dbReference>
<dbReference type="InterPro" id="IPR050951">
    <property type="entry name" value="Retrovirus_Pol_polyprotein"/>
</dbReference>